<dbReference type="Proteomes" id="UP000675781">
    <property type="component" value="Unassembled WGS sequence"/>
</dbReference>
<evidence type="ECO:0000259" key="2">
    <source>
        <dbReference type="Pfam" id="PF00248"/>
    </source>
</evidence>
<organism evidence="3 4">
    <name type="scientific">Actinospica durhamensis</name>
    <dbReference type="NCBI Taxonomy" id="1508375"/>
    <lineage>
        <taxon>Bacteria</taxon>
        <taxon>Bacillati</taxon>
        <taxon>Actinomycetota</taxon>
        <taxon>Actinomycetes</taxon>
        <taxon>Catenulisporales</taxon>
        <taxon>Actinospicaceae</taxon>
        <taxon>Actinospica</taxon>
    </lineage>
</organism>
<dbReference type="CDD" id="cd19088">
    <property type="entry name" value="AKR_AKR13B1"/>
    <property type="match status" value="1"/>
</dbReference>
<dbReference type="InterPro" id="IPR023210">
    <property type="entry name" value="NADP_OxRdtase_dom"/>
</dbReference>
<dbReference type="InterPro" id="IPR020471">
    <property type="entry name" value="AKR"/>
</dbReference>
<gene>
    <name evidence="3" type="ORF">KDL01_00765</name>
</gene>
<dbReference type="InterPro" id="IPR050791">
    <property type="entry name" value="Aldo-Keto_reductase"/>
</dbReference>
<dbReference type="InterPro" id="IPR036812">
    <property type="entry name" value="NAD(P)_OxRdtase_dom_sf"/>
</dbReference>
<name>A0A941EK10_9ACTN</name>
<evidence type="ECO:0000313" key="3">
    <source>
        <dbReference type="EMBL" id="MBR7831768.1"/>
    </source>
</evidence>
<dbReference type="GO" id="GO:0016491">
    <property type="term" value="F:oxidoreductase activity"/>
    <property type="evidence" value="ECO:0007669"/>
    <property type="project" value="UniProtKB-KW"/>
</dbReference>
<dbReference type="PRINTS" id="PR00069">
    <property type="entry name" value="ALDKETRDTASE"/>
</dbReference>
<dbReference type="EMBL" id="JAGSOG010000002">
    <property type="protein sequence ID" value="MBR7831768.1"/>
    <property type="molecule type" value="Genomic_DNA"/>
</dbReference>
<accession>A0A941EK10</accession>
<proteinExistence type="predicted"/>
<dbReference type="RefSeq" id="WP_212526301.1">
    <property type="nucleotide sequence ID" value="NZ_JAGSOG010000002.1"/>
</dbReference>
<evidence type="ECO:0000313" key="4">
    <source>
        <dbReference type="Proteomes" id="UP000675781"/>
    </source>
</evidence>
<comment type="caution">
    <text evidence="3">The sequence shown here is derived from an EMBL/GenBank/DDBJ whole genome shotgun (WGS) entry which is preliminary data.</text>
</comment>
<dbReference type="Gene3D" id="3.20.20.100">
    <property type="entry name" value="NADP-dependent oxidoreductase domain"/>
    <property type="match status" value="1"/>
</dbReference>
<feature type="domain" description="NADP-dependent oxidoreductase" evidence="2">
    <location>
        <begin position="38"/>
        <end position="303"/>
    </location>
</feature>
<protein>
    <submittedName>
        <fullName evidence="3">Aldo/keto reductase</fullName>
    </submittedName>
</protein>
<dbReference type="PANTHER" id="PTHR43625:SF40">
    <property type="entry name" value="ALDO-KETO REDUCTASE YAKC [NADP(+)]"/>
    <property type="match status" value="1"/>
</dbReference>
<dbReference type="AlphaFoldDB" id="A0A941EK10"/>
<dbReference type="GO" id="GO:0005737">
    <property type="term" value="C:cytoplasm"/>
    <property type="evidence" value="ECO:0007669"/>
    <property type="project" value="TreeGrafter"/>
</dbReference>
<sequence length="311" mass="32876">MGRPEVRITLYTFLMAPQVSEGGTRARHRLGSTEVGGIALGCAALSLEHHAEPARGRAVIGAALDAGITLLDTAAAYTSAAGANENERLIAEVLSARQSAAARPFVATKGGHFREGDAFPVDARPETLRRHCAQSLSALGVERIDLYFLHWPDPEVPIEESVGALDDLRREGKIAHIGVSNVGPGALAAARRTAPIDAVQNRFSLFDQSEQPVLDLCAADGIAFLAYSPLRGLTQSRPELAACLARIARSHGVHPALIALAWLRARSPVIIPVVGATRPETAREAAAADGVHIDASQLAELDGFTRPRSGH</sequence>
<evidence type="ECO:0000256" key="1">
    <source>
        <dbReference type="ARBA" id="ARBA00023002"/>
    </source>
</evidence>
<keyword evidence="1" id="KW-0560">Oxidoreductase</keyword>
<dbReference type="SUPFAM" id="SSF51430">
    <property type="entry name" value="NAD(P)-linked oxidoreductase"/>
    <property type="match status" value="1"/>
</dbReference>
<reference evidence="3" key="1">
    <citation type="submission" date="2021-04" db="EMBL/GenBank/DDBJ databases">
        <title>Genome based classification of Actinospica acidithermotolerans sp. nov., an actinobacterium isolated from an Indonesian hot spring.</title>
        <authorList>
            <person name="Kusuma A.B."/>
            <person name="Putra K.E."/>
            <person name="Nafisah S."/>
            <person name="Loh J."/>
            <person name="Nouioui I."/>
            <person name="Goodfellow M."/>
        </authorList>
    </citation>
    <scope>NUCLEOTIDE SEQUENCE</scope>
    <source>
        <strain evidence="3">CSCA 57</strain>
    </source>
</reference>
<dbReference type="Pfam" id="PF00248">
    <property type="entry name" value="Aldo_ket_red"/>
    <property type="match status" value="1"/>
</dbReference>
<dbReference type="PANTHER" id="PTHR43625">
    <property type="entry name" value="AFLATOXIN B1 ALDEHYDE REDUCTASE"/>
    <property type="match status" value="1"/>
</dbReference>
<keyword evidence="4" id="KW-1185">Reference proteome</keyword>